<dbReference type="PANTHER" id="PTHR30606:SF9">
    <property type="entry name" value="LIPID A BIOSYNTHESIS LAUROYLTRANSFERASE"/>
    <property type="match status" value="1"/>
</dbReference>
<dbReference type="CDD" id="cd07984">
    <property type="entry name" value="LPLAT_LABLAT-like"/>
    <property type="match status" value="1"/>
</dbReference>
<comment type="subcellular location">
    <subcellularLocation>
        <location evidence="1">Cell inner membrane</location>
    </subcellularLocation>
</comment>
<dbReference type="RefSeq" id="WP_182530313.1">
    <property type="nucleotide sequence ID" value="NZ_JACGXL010000002.1"/>
</dbReference>
<reference evidence="7 8" key="1">
    <citation type="submission" date="2020-07" db="EMBL/GenBank/DDBJ databases">
        <title>Genomic Encyclopedia of Type Strains, Phase IV (KMG-V): Genome sequencing to study the core and pangenomes of soil and plant-associated prokaryotes.</title>
        <authorList>
            <person name="Whitman W."/>
        </authorList>
    </citation>
    <scope>NUCLEOTIDE SEQUENCE [LARGE SCALE GENOMIC DNA]</scope>
    <source>
        <strain evidence="7 8">RH2WT43</strain>
    </source>
</reference>
<keyword evidence="6 7" id="KW-0012">Acyltransferase</keyword>
<dbReference type="GO" id="GO:0005886">
    <property type="term" value="C:plasma membrane"/>
    <property type="evidence" value="ECO:0007669"/>
    <property type="project" value="UniProtKB-SubCell"/>
</dbReference>
<evidence type="ECO:0000313" key="7">
    <source>
        <dbReference type="EMBL" id="MBA8887227.1"/>
    </source>
</evidence>
<keyword evidence="3" id="KW-0997">Cell inner membrane</keyword>
<keyword evidence="5" id="KW-0472">Membrane</keyword>
<dbReference type="Proteomes" id="UP000550401">
    <property type="component" value="Unassembled WGS sequence"/>
</dbReference>
<accession>A0A839ES31</accession>
<evidence type="ECO:0000313" key="8">
    <source>
        <dbReference type="Proteomes" id="UP000550401"/>
    </source>
</evidence>
<evidence type="ECO:0000256" key="2">
    <source>
        <dbReference type="ARBA" id="ARBA00022475"/>
    </source>
</evidence>
<keyword evidence="8" id="KW-1185">Reference proteome</keyword>
<keyword evidence="4 7" id="KW-0808">Transferase</keyword>
<proteinExistence type="predicted"/>
<dbReference type="GO" id="GO:0016746">
    <property type="term" value="F:acyltransferase activity"/>
    <property type="evidence" value="ECO:0007669"/>
    <property type="project" value="UniProtKB-KW"/>
</dbReference>
<evidence type="ECO:0000256" key="3">
    <source>
        <dbReference type="ARBA" id="ARBA00022519"/>
    </source>
</evidence>
<dbReference type="EMBL" id="JACGXL010000002">
    <property type="protein sequence ID" value="MBA8887227.1"/>
    <property type="molecule type" value="Genomic_DNA"/>
</dbReference>
<dbReference type="PANTHER" id="PTHR30606">
    <property type="entry name" value="LIPID A BIOSYNTHESIS LAUROYL ACYLTRANSFERASE"/>
    <property type="match status" value="1"/>
</dbReference>
<evidence type="ECO:0000256" key="6">
    <source>
        <dbReference type="ARBA" id="ARBA00023315"/>
    </source>
</evidence>
<comment type="caution">
    <text evidence="7">The sequence shown here is derived from an EMBL/GenBank/DDBJ whole genome shotgun (WGS) entry which is preliminary data.</text>
</comment>
<gene>
    <name evidence="7" type="ORF">FHW12_001441</name>
</gene>
<keyword evidence="2" id="KW-1003">Cell membrane</keyword>
<name>A0A839ES31_9GAMM</name>
<dbReference type="AlphaFoldDB" id="A0A839ES31"/>
<dbReference type="InterPro" id="IPR004960">
    <property type="entry name" value="LipA_acyltrans"/>
</dbReference>
<organism evidence="7 8">
    <name type="scientific">Dokdonella fugitiva</name>
    <dbReference type="NCBI Taxonomy" id="328517"/>
    <lineage>
        <taxon>Bacteria</taxon>
        <taxon>Pseudomonadati</taxon>
        <taxon>Pseudomonadota</taxon>
        <taxon>Gammaproteobacteria</taxon>
        <taxon>Lysobacterales</taxon>
        <taxon>Rhodanobacteraceae</taxon>
        <taxon>Dokdonella</taxon>
    </lineage>
</organism>
<evidence type="ECO:0000256" key="1">
    <source>
        <dbReference type="ARBA" id="ARBA00004533"/>
    </source>
</evidence>
<evidence type="ECO:0000256" key="5">
    <source>
        <dbReference type="ARBA" id="ARBA00023136"/>
    </source>
</evidence>
<dbReference type="PIRSF" id="PIRSF028561">
    <property type="entry name" value="Ac_Trasf"/>
    <property type="match status" value="1"/>
</dbReference>
<dbReference type="Pfam" id="PF03279">
    <property type="entry name" value="Lip_A_acyltrans"/>
    <property type="match status" value="1"/>
</dbReference>
<dbReference type="InterPro" id="IPR014548">
    <property type="entry name" value="Ac_Trasf"/>
</dbReference>
<protein>
    <submittedName>
        <fullName evidence="7">Putative LPLAT superfamily acyltransferase</fullName>
    </submittedName>
</protein>
<evidence type="ECO:0000256" key="4">
    <source>
        <dbReference type="ARBA" id="ARBA00022679"/>
    </source>
</evidence>
<sequence>MSEHWSARPEGGGRFAIWLIRTIGLKGGRGVARLCLLPITLYFFFRRPYERRVSYAFLERATGRRASAWQVLRHIHRFAGTILDRVFLLAERYARFDVRMHGLDELTSRMRPDRGVLLLGAHVGSFEVLRVAADGRPDIKVRVVLDTQKTPALTELLHALNPEIGRNVIDASRPGTEIVLALSEALAEGALATLLADRAREHEATVDADFFGAPAPFPTAPFLLGAILKVPIVLCLGMYRGGNRYDLHFEALADELALPRREREAALREVVQRYATRLEHHVRQDPYNWFNWHDFWNPEGRGVEAGATTRAAGGARRGDAVVRSAG</sequence>
<dbReference type="GO" id="GO:0009247">
    <property type="term" value="P:glycolipid biosynthetic process"/>
    <property type="evidence" value="ECO:0007669"/>
    <property type="project" value="UniProtKB-ARBA"/>
</dbReference>